<evidence type="ECO:0000256" key="2">
    <source>
        <dbReference type="SAM" id="SignalP"/>
    </source>
</evidence>
<feature type="chain" id="PRO_5027058343" evidence="2">
    <location>
        <begin position="24"/>
        <end position="328"/>
    </location>
</feature>
<proteinExistence type="predicted"/>
<feature type="compositionally biased region" description="Polar residues" evidence="1">
    <location>
        <begin position="137"/>
        <end position="148"/>
    </location>
</feature>
<feature type="domain" description="FAS1" evidence="3">
    <location>
        <begin position="173"/>
        <end position="318"/>
    </location>
</feature>
<dbReference type="AlphaFoldDB" id="A0A6M5Y6A5"/>
<dbReference type="GO" id="GO:0005615">
    <property type="term" value="C:extracellular space"/>
    <property type="evidence" value="ECO:0007669"/>
    <property type="project" value="TreeGrafter"/>
</dbReference>
<feature type="signal peptide" evidence="2">
    <location>
        <begin position="1"/>
        <end position="23"/>
    </location>
</feature>
<dbReference type="EMBL" id="CP053435">
    <property type="protein sequence ID" value="QJW88966.1"/>
    <property type="molecule type" value="Genomic_DNA"/>
</dbReference>
<dbReference type="PANTHER" id="PTHR10900:SF77">
    <property type="entry name" value="FI19380P1"/>
    <property type="match status" value="1"/>
</dbReference>
<evidence type="ECO:0000313" key="4">
    <source>
        <dbReference type="EMBL" id="QJW88966.1"/>
    </source>
</evidence>
<dbReference type="SUPFAM" id="SSF82153">
    <property type="entry name" value="FAS1 domain"/>
    <property type="match status" value="1"/>
</dbReference>
<evidence type="ECO:0000256" key="1">
    <source>
        <dbReference type="SAM" id="MobiDB-lite"/>
    </source>
</evidence>
<dbReference type="Proteomes" id="UP000502756">
    <property type="component" value="Chromosome"/>
</dbReference>
<dbReference type="InterPro" id="IPR036378">
    <property type="entry name" value="FAS1_dom_sf"/>
</dbReference>
<feature type="compositionally biased region" description="Polar residues" evidence="1">
    <location>
        <begin position="70"/>
        <end position="80"/>
    </location>
</feature>
<accession>A0A6M5Y6A5</accession>
<dbReference type="SMART" id="SM00554">
    <property type="entry name" value="FAS1"/>
    <property type="match status" value="1"/>
</dbReference>
<dbReference type="KEGG" id="stae:HNV11_05990"/>
<evidence type="ECO:0000313" key="5">
    <source>
        <dbReference type="Proteomes" id="UP000502756"/>
    </source>
</evidence>
<feature type="region of interest" description="Disordered" evidence="1">
    <location>
        <begin position="25"/>
        <end position="166"/>
    </location>
</feature>
<organism evidence="4 5">
    <name type="scientific">Spirosoma taeanense</name>
    <dbReference type="NCBI Taxonomy" id="2735870"/>
    <lineage>
        <taxon>Bacteria</taxon>
        <taxon>Pseudomonadati</taxon>
        <taxon>Bacteroidota</taxon>
        <taxon>Cytophagia</taxon>
        <taxon>Cytophagales</taxon>
        <taxon>Cytophagaceae</taxon>
        <taxon>Spirosoma</taxon>
    </lineage>
</organism>
<dbReference type="Pfam" id="PF02469">
    <property type="entry name" value="Fasciclin"/>
    <property type="match status" value="1"/>
</dbReference>
<dbReference type="InterPro" id="IPR000782">
    <property type="entry name" value="FAS1_domain"/>
</dbReference>
<dbReference type="InterPro" id="IPR050904">
    <property type="entry name" value="Adhesion/Biosynth-related"/>
</dbReference>
<feature type="compositionally biased region" description="Polar residues" evidence="1">
    <location>
        <begin position="112"/>
        <end position="129"/>
    </location>
</feature>
<dbReference type="PANTHER" id="PTHR10900">
    <property type="entry name" value="PERIOSTIN-RELATED"/>
    <property type="match status" value="1"/>
</dbReference>
<sequence length="328" mass="34291">MKIKQTTGLFALVAALLSPSVEAQTTPAGTATPTTYPQGAVVSDSMPASRSSRQRGRTTNRQRNRDNRSMQNQNSTTNTRQEGEYRQSSSSNGTSINNSNSTNYNSNNVTTAPTGVGSNPNATPPNDQSSEPKDNASRQQNSGATKTGTAEAITGAPRANATPAVEVGSTARNTSVGDFVSSSPNFITLQNALQSADLFDMLKGSGPYTLFAPSNSAFKKLPANVQNGLLEGRNRDALKQLLSYHVVQGAMSMDELTQRIKTGGGSAQLQTTAGGTLTAKLGSNGRVTLTDEQGHTASVDANATPQSNGVFYGIDAVLMSKAGMTAFR</sequence>
<protein>
    <submittedName>
        <fullName evidence="4">Fasciclin domain-containing protein</fullName>
    </submittedName>
</protein>
<reference evidence="4 5" key="1">
    <citation type="submission" date="2020-05" db="EMBL/GenBank/DDBJ databases">
        <title>Genome sequencing of Spirosoma sp. TS118.</title>
        <authorList>
            <person name="Lee J.-H."/>
            <person name="Jeong S."/>
            <person name="Zhao L."/>
            <person name="Jung J.-H."/>
            <person name="Kim M.-K."/>
            <person name="Lim S."/>
        </authorList>
    </citation>
    <scope>NUCLEOTIDE SEQUENCE [LARGE SCALE GENOMIC DNA]</scope>
    <source>
        <strain evidence="4 5">TS118</strain>
    </source>
</reference>
<dbReference type="Gene3D" id="2.30.180.10">
    <property type="entry name" value="FAS1 domain"/>
    <property type="match status" value="1"/>
</dbReference>
<keyword evidence="5" id="KW-1185">Reference proteome</keyword>
<name>A0A6M5Y6A5_9BACT</name>
<feature type="compositionally biased region" description="Low complexity" evidence="1">
    <location>
        <begin position="25"/>
        <end position="40"/>
    </location>
</feature>
<dbReference type="PROSITE" id="PS50213">
    <property type="entry name" value="FAS1"/>
    <property type="match status" value="1"/>
</dbReference>
<dbReference type="RefSeq" id="WP_171738805.1">
    <property type="nucleotide sequence ID" value="NZ_CP053435.1"/>
</dbReference>
<keyword evidence="2" id="KW-0732">Signal</keyword>
<gene>
    <name evidence="4" type="ORF">HNV11_05990</name>
</gene>
<feature type="compositionally biased region" description="Basic residues" evidence="1">
    <location>
        <begin position="52"/>
        <end position="62"/>
    </location>
</feature>
<evidence type="ECO:0000259" key="3">
    <source>
        <dbReference type="PROSITE" id="PS50213"/>
    </source>
</evidence>
<feature type="compositionally biased region" description="Low complexity" evidence="1">
    <location>
        <begin position="88"/>
        <end position="111"/>
    </location>
</feature>